<dbReference type="AlphaFoldDB" id="A0A2W5KJY6"/>
<dbReference type="Pfam" id="PF07811">
    <property type="entry name" value="TadE"/>
    <property type="match status" value="1"/>
</dbReference>
<protein>
    <recommendedName>
        <fullName evidence="2">TadE-like domain-containing protein</fullName>
    </recommendedName>
</protein>
<feature type="transmembrane region" description="Helical" evidence="1">
    <location>
        <begin position="21"/>
        <end position="46"/>
    </location>
</feature>
<comment type="caution">
    <text evidence="3">The sequence shown here is derived from an EMBL/GenBank/DDBJ whole genome shotgun (WGS) entry which is preliminary data.</text>
</comment>
<evidence type="ECO:0000313" key="4">
    <source>
        <dbReference type="Proteomes" id="UP000249577"/>
    </source>
</evidence>
<evidence type="ECO:0000259" key="2">
    <source>
        <dbReference type="Pfam" id="PF07811"/>
    </source>
</evidence>
<organism evidence="3 4">
    <name type="scientific">Ancylobacter novellus</name>
    <name type="common">Thiobacillus novellus</name>
    <dbReference type="NCBI Taxonomy" id="921"/>
    <lineage>
        <taxon>Bacteria</taxon>
        <taxon>Pseudomonadati</taxon>
        <taxon>Pseudomonadota</taxon>
        <taxon>Alphaproteobacteria</taxon>
        <taxon>Hyphomicrobiales</taxon>
        <taxon>Xanthobacteraceae</taxon>
        <taxon>Ancylobacter</taxon>
    </lineage>
</organism>
<accession>A0A2W5KJY6</accession>
<gene>
    <name evidence="3" type="ORF">DI565_07935</name>
</gene>
<proteinExistence type="predicted"/>
<dbReference type="Proteomes" id="UP000249577">
    <property type="component" value="Unassembled WGS sequence"/>
</dbReference>
<keyword evidence="1" id="KW-0812">Transmembrane</keyword>
<dbReference type="InterPro" id="IPR012495">
    <property type="entry name" value="TadE-like_dom"/>
</dbReference>
<name>A0A2W5KJY6_ANCNO</name>
<sequence>MHKNYRAYRIKRKARLDNSGSAAIEFALIAPILIIILSGILCYGVYYGAANSVQQIAADAARASVAGLNDAERASLARSHVAQAAPSFVLINPSRLTVKANPSSASADVFEISVSYDASSLAIWAFSGLLPLPPRVIVRTAAIQRGGY</sequence>
<keyword evidence="1" id="KW-0472">Membrane</keyword>
<reference evidence="3 4" key="1">
    <citation type="submission" date="2017-08" db="EMBL/GenBank/DDBJ databases">
        <title>Infants hospitalized years apart are colonized by the same room-sourced microbial strains.</title>
        <authorList>
            <person name="Brooks B."/>
            <person name="Olm M.R."/>
            <person name="Firek B.A."/>
            <person name="Baker R."/>
            <person name="Thomas B.C."/>
            <person name="Morowitz M.J."/>
            <person name="Banfield J.F."/>
        </authorList>
    </citation>
    <scope>NUCLEOTIDE SEQUENCE [LARGE SCALE GENOMIC DNA]</scope>
    <source>
        <strain evidence="3">S2_005_003_R2_43</strain>
    </source>
</reference>
<evidence type="ECO:0000256" key="1">
    <source>
        <dbReference type="SAM" id="Phobius"/>
    </source>
</evidence>
<keyword evidence="1" id="KW-1133">Transmembrane helix</keyword>
<dbReference type="EMBL" id="QFPN01000004">
    <property type="protein sequence ID" value="PZQ15768.1"/>
    <property type="molecule type" value="Genomic_DNA"/>
</dbReference>
<evidence type="ECO:0000313" key="3">
    <source>
        <dbReference type="EMBL" id="PZQ15768.1"/>
    </source>
</evidence>
<feature type="domain" description="TadE-like" evidence="2">
    <location>
        <begin position="20"/>
        <end position="62"/>
    </location>
</feature>